<name>A0A0D7AXH3_9AGAR</name>
<dbReference type="Pfam" id="PF09349">
    <property type="entry name" value="OHCU_decarbox"/>
    <property type="match status" value="1"/>
</dbReference>
<organism evidence="3 4">
    <name type="scientific">Cylindrobasidium torrendii FP15055 ss-10</name>
    <dbReference type="NCBI Taxonomy" id="1314674"/>
    <lineage>
        <taxon>Eukaryota</taxon>
        <taxon>Fungi</taxon>
        <taxon>Dikarya</taxon>
        <taxon>Basidiomycota</taxon>
        <taxon>Agaricomycotina</taxon>
        <taxon>Agaricomycetes</taxon>
        <taxon>Agaricomycetidae</taxon>
        <taxon>Agaricales</taxon>
        <taxon>Marasmiineae</taxon>
        <taxon>Physalacriaceae</taxon>
        <taxon>Cylindrobasidium</taxon>
    </lineage>
</organism>
<dbReference type="Proteomes" id="UP000054007">
    <property type="component" value="Unassembled WGS sequence"/>
</dbReference>
<dbReference type="SUPFAM" id="SSF158694">
    <property type="entry name" value="UraD-Like"/>
    <property type="match status" value="1"/>
</dbReference>
<evidence type="ECO:0000313" key="4">
    <source>
        <dbReference type="Proteomes" id="UP000054007"/>
    </source>
</evidence>
<proteinExistence type="predicted"/>
<dbReference type="InterPro" id="IPR036778">
    <property type="entry name" value="OHCU_decarboxylase_sf"/>
</dbReference>
<dbReference type="PANTHER" id="PTHR37987:SF1">
    <property type="entry name" value="OXO-4-HYDROXY-4-CARBOXY-5-UREIDOIMIDAZOLINE DECARBOXYLASE DOMAIN-CONTAINING PROTEIN"/>
    <property type="match status" value="1"/>
</dbReference>
<evidence type="ECO:0000256" key="1">
    <source>
        <dbReference type="ARBA" id="ARBA00022631"/>
    </source>
</evidence>
<dbReference type="OrthoDB" id="5398391at2759"/>
<dbReference type="Gene3D" id="1.10.3330.10">
    <property type="entry name" value="Oxo-4-hydroxy-4-carboxy-5-ureidoimidazoline decarboxylase"/>
    <property type="match status" value="1"/>
</dbReference>
<sequence length="173" mass="18958">MSSLPPDCTTSPDALGHALTLLFEHSPILISHLVPKLLGKPFTTYEALIDASLAEINTWDDDLRAQFIAGHPRIGETKNLSSLSSKEQGAAAPTPPEVLQRLEAYNEQYEKRYPGLRYITFVNGRSRAEIADEMAGKLENTEGVAPPADWKAELDRAVGDIGKIAYSRLKGIK</sequence>
<accession>A0A0D7AXH3</accession>
<dbReference type="PANTHER" id="PTHR37987">
    <property type="entry name" value="CHROMOSOME 9, WHOLE GENOME SHOTGUN SEQUENCE"/>
    <property type="match status" value="1"/>
</dbReference>
<reference evidence="3 4" key="1">
    <citation type="journal article" date="2015" name="Fungal Genet. Biol.">
        <title>Evolution of novel wood decay mechanisms in Agaricales revealed by the genome sequences of Fistulina hepatica and Cylindrobasidium torrendii.</title>
        <authorList>
            <person name="Floudas D."/>
            <person name="Held B.W."/>
            <person name="Riley R."/>
            <person name="Nagy L.G."/>
            <person name="Koehler G."/>
            <person name="Ransdell A.S."/>
            <person name="Younus H."/>
            <person name="Chow J."/>
            <person name="Chiniquy J."/>
            <person name="Lipzen A."/>
            <person name="Tritt A."/>
            <person name="Sun H."/>
            <person name="Haridas S."/>
            <person name="LaButti K."/>
            <person name="Ohm R.A."/>
            <person name="Kues U."/>
            <person name="Blanchette R.A."/>
            <person name="Grigoriev I.V."/>
            <person name="Minto R.E."/>
            <person name="Hibbett D.S."/>
        </authorList>
    </citation>
    <scope>NUCLEOTIDE SEQUENCE [LARGE SCALE GENOMIC DNA]</scope>
    <source>
        <strain evidence="3 4">FP15055 ss-10</strain>
    </source>
</reference>
<evidence type="ECO:0000313" key="3">
    <source>
        <dbReference type="EMBL" id="KIY62922.1"/>
    </source>
</evidence>
<protein>
    <recommendedName>
        <fullName evidence="2">Oxo-4-hydroxy-4-carboxy-5-ureidoimidazoline decarboxylase domain-containing protein</fullName>
    </recommendedName>
</protein>
<evidence type="ECO:0000259" key="2">
    <source>
        <dbReference type="Pfam" id="PF09349"/>
    </source>
</evidence>
<gene>
    <name evidence="3" type="ORF">CYLTODRAFT_426527</name>
</gene>
<keyword evidence="1" id="KW-0659">Purine metabolism</keyword>
<dbReference type="GO" id="GO:0006144">
    <property type="term" value="P:purine nucleobase metabolic process"/>
    <property type="evidence" value="ECO:0007669"/>
    <property type="project" value="UniProtKB-KW"/>
</dbReference>
<dbReference type="STRING" id="1314674.A0A0D7AXH3"/>
<keyword evidence="4" id="KW-1185">Reference proteome</keyword>
<feature type="domain" description="Oxo-4-hydroxy-4-carboxy-5-ureidoimidazoline decarboxylase" evidence="2">
    <location>
        <begin position="11"/>
        <end position="170"/>
    </location>
</feature>
<dbReference type="EMBL" id="KN880736">
    <property type="protein sequence ID" value="KIY62922.1"/>
    <property type="molecule type" value="Genomic_DNA"/>
</dbReference>
<dbReference type="AlphaFoldDB" id="A0A0D7AXH3"/>
<dbReference type="InterPro" id="IPR018020">
    <property type="entry name" value="OHCU_decarboxylase"/>
</dbReference>